<keyword evidence="3" id="KW-0812">Transmembrane</keyword>
<keyword evidence="5" id="KW-0809">Transit peptide</keyword>
<proteinExistence type="inferred from homology"/>
<comment type="similarity">
    <text evidence="2">Belongs to the MDM31/MDM32 family.</text>
</comment>
<feature type="compositionally biased region" description="Basic and acidic residues" evidence="10">
    <location>
        <begin position="79"/>
        <end position="105"/>
    </location>
</feature>
<comment type="caution">
    <text evidence="11">The sequence shown here is derived from an EMBL/GenBank/DDBJ whole genome shotgun (WGS) entry which is preliminary data.</text>
</comment>
<keyword evidence="4" id="KW-0999">Mitochondrion inner membrane</keyword>
<keyword evidence="7" id="KW-0496">Mitochondrion</keyword>
<dbReference type="PANTHER" id="PTHR31068:SF0">
    <property type="entry name" value="MITOCHONDRIAL DISTRIBUTION AND MORPHOLOGY PROTEIN 31"/>
    <property type="match status" value="1"/>
</dbReference>
<evidence type="ECO:0000256" key="9">
    <source>
        <dbReference type="ARBA" id="ARBA00025191"/>
    </source>
</evidence>
<evidence type="ECO:0000256" key="3">
    <source>
        <dbReference type="ARBA" id="ARBA00022692"/>
    </source>
</evidence>
<keyword evidence="12" id="KW-1185">Reference proteome</keyword>
<comment type="function">
    <text evidence="9">Involved in the organization of the mitochondrial membranes and the global structure of the mitochondria. Also required for mitochondrial distribution and mobility as well as for the maintenance of mitochondrial DNA nucleoids structures.</text>
</comment>
<dbReference type="AlphaFoldDB" id="A0AA38UFG4"/>
<evidence type="ECO:0000256" key="4">
    <source>
        <dbReference type="ARBA" id="ARBA00022792"/>
    </source>
</evidence>
<dbReference type="Pfam" id="PF08118">
    <property type="entry name" value="MDM31_MDM32"/>
    <property type="match status" value="1"/>
</dbReference>
<organism evidence="11 12">
    <name type="scientific">Lentinula raphanica</name>
    <dbReference type="NCBI Taxonomy" id="153919"/>
    <lineage>
        <taxon>Eukaryota</taxon>
        <taxon>Fungi</taxon>
        <taxon>Dikarya</taxon>
        <taxon>Basidiomycota</taxon>
        <taxon>Agaricomycotina</taxon>
        <taxon>Agaricomycetes</taxon>
        <taxon>Agaricomycetidae</taxon>
        <taxon>Agaricales</taxon>
        <taxon>Marasmiineae</taxon>
        <taxon>Omphalotaceae</taxon>
        <taxon>Lentinula</taxon>
    </lineage>
</organism>
<evidence type="ECO:0000256" key="6">
    <source>
        <dbReference type="ARBA" id="ARBA00022989"/>
    </source>
</evidence>
<feature type="region of interest" description="Disordered" evidence="10">
    <location>
        <begin position="67"/>
        <end position="161"/>
    </location>
</feature>
<dbReference type="PANTHER" id="PTHR31068">
    <property type="entry name" value="MITOCHONDRIAL DISTRIBUTION AND MORPHOLOGY PROTEIN 31"/>
    <property type="match status" value="1"/>
</dbReference>
<dbReference type="Proteomes" id="UP001163846">
    <property type="component" value="Unassembled WGS sequence"/>
</dbReference>
<evidence type="ECO:0000256" key="8">
    <source>
        <dbReference type="ARBA" id="ARBA00023136"/>
    </source>
</evidence>
<dbReference type="GO" id="GO:0005743">
    <property type="term" value="C:mitochondrial inner membrane"/>
    <property type="evidence" value="ECO:0007669"/>
    <property type="project" value="UniProtKB-SubCell"/>
</dbReference>
<accession>A0AA38UFG4</accession>
<evidence type="ECO:0000313" key="11">
    <source>
        <dbReference type="EMBL" id="KAJ3839266.1"/>
    </source>
</evidence>
<evidence type="ECO:0000256" key="10">
    <source>
        <dbReference type="SAM" id="MobiDB-lite"/>
    </source>
</evidence>
<evidence type="ECO:0000256" key="5">
    <source>
        <dbReference type="ARBA" id="ARBA00022946"/>
    </source>
</evidence>
<evidence type="ECO:0000256" key="2">
    <source>
        <dbReference type="ARBA" id="ARBA00005687"/>
    </source>
</evidence>
<reference evidence="11" key="1">
    <citation type="submission" date="2022-08" db="EMBL/GenBank/DDBJ databases">
        <authorList>
            <consortium name="DOE Joint Genome Institute"/>
            <person name="Min B."/>
            <person name="Riley R."/>
            <person name="Sierra-Patev S."/>
            <person name="Naranjo-Ortiz M."/>
            <person name="Looney B."/>
            <person name="Konkel Z."/>
            <person name="Slot J.C."/>
            <person name="Sakamoto Y."/>
            <person name="Steenwyk J.L."/>
            <person name="Rokas A."/>
            <person name="Carro J."/>
            <person name="Camarero S."/>
            <person name="Ferreira P."/>
            <person name="Molpeceres G."/>
            <person name="Ruiz-Duenas F.J."/>
            <person name="Serrano A."/>
            <person name="Henrissat B."/>
            <person name="Drula E."/>
            <person name="Hughes K.W."/>
            <person name="Mata J.L."/>
            <person name="Ishikawa N.K."/>
            <person name="Vargas-Isla R."/>
            <person name="Ushijima S."/>
            <person name="Smith C.A."/>
            <person name="Ahrendt S."/>
            <person name="Andreopoulos W."/>
            <person name="He G."/>
            <person name="Labutti K."/>
            <person name="Lipzen A."/>
            <person name="Ng V."/>
            <person name="Sandor L."/>
            <person name="Barry K."/>
            <person name="Martinez A.T."/>
            <person name="Xiao Y."/>
            <person name="Gibbons J.G."/>
            <person name="Terashima K."/>
            <person name="Hibbett D.S."/>
            <person name="Grigoriev I.V."/>
        </authorList>
    </citation>
    <scope>NUCLEOTIDE SEQUENCE</scope>
    <source>
        <strain evidence="11">TFB9207</strain>
    </source>
</reference>
<evidence type="ECO:0000256" key="7">
    <source>
        <dbReference type="ARBA" id="ARBA00023128"/>
    </source>
</evidence>
<dbReference type="InterPro" id="IPR012571">
    <property type="entry name" value="Mdm31/Mdm32"/>
</dbReference>
<dbReference type="GO" id="GO:0007005">
    <property type="term" value="P:mitochondrion organization"/>
    <property type="evidence" value="ECO:0007669"/>
    <property type="project" value="InterPro"/>
</dbReference>
<evidence type="ECO:0000313" key="12">
    <source>
        <dbReference type="Proteomes" id="UP001163846"/>
    </source>
</evidence>
<evidence type="ECO:0000256" key="1">
    <source>
        <dbReference type="ARBA" id="ARBA00004273"/>
    </source>
</evidence>
<sequence>MSFRCLQRTIQSGILNTVKKPNYATVDRYRTIRDFFRVPRDTVSLSERSSAFRSSPQSRSFHAFASRLQKNPGSAQDFRGQKISEEDDSRNHTRLSDQHDDKKSSVQEPQQDDAHLISSFSTSSRNIQPEPPPTTKDQTHTEELPPSQPQTPASNEPPRHVLPYNFQSYSRSFRQLAMALPQLHRPTQEDFLRVADGFWQRLRIRFKWFTIKSFRKFNADDISGIVTWILMSQTIWILVGTTTFLSVVFAIANSLRLQHFVARGISDYLTSETGITIIFESAIVPKWKDSRISFKNVYVSRRPTTLPRKKINAHLAAAGIDVGNQTGYQDYGEDEEDAPIADLAEDTNYSMFDLDIDSVDVTLSLWRWLDGRGLVEDAVVKGVRGVLDRRSVSYDPEHPLDPASFRHKSHPGDFELDSLQLEDVLITVYQPGGFRPYTASIFHADIRTFRKKWMFYDFLSAENIVGQFDNCLFSLHKPQSIGRTMGSELQDGDWARMSRIRIDGVNIDHLQASTSMEGPVSWITSGKLDAVLDIKFPKDPDDALVLNVILEEIADAISTTLSTSAALDPLRQRIPGQRELAKPPLSAPETDDASASSEQSKGPKVVLELDLRFRDVKAAVPIFTSELSYVNNALIRPIVAFMNANRTLVPIHCRVVKDLSDFDGAWTMWETGLLDEISLKIYEALAFHVTQANFNRRVKTVSAWSLQMTANAVLSALRNLVDPVSLRVREAYLKSQEERERELFNAEL</sequence>
<name>A0AA38UFG4_9AGAR</name>
<feature type="compositionally biased region" description="Polar residues" evidence="10">
    <location>
        <begin position="118"/>
        <end position="127"/>
    </location>
</feature>
<gene>
    <name evidence="11" type="ORF">F5878DRAFT_132758</name>
</gene>
<dbReference type="EMBL" id="MU806138">
    <property type="protein sequence ID" value="KAJ3839266.1"/>
    <property type="molecule type" value="Genomic_DNA"/>
</dbReference>
<dbReference type="GO" id="GO:0000001">
    <property type="term" value="P:mitochondrion inheritance"/>
    <property type="evidence" value="ECO:0007669"/>
    <property type="project" value="InterPro"/>
</dbReference>
<keyword evidence="8" id="KW-0472">Membrane</keyword>
<feature type="region of interest" description="Disordered" evidence="10">
    <location>
        <begin position="578"/>
        <end position="601"/>
    </location>
</feature>
<comment type="subcellular location">
    <subcellularLocation>
        <location evidence="1">Mitochondrion inner membrane</location>
    </subcellularLocation>
</comment>
<keyword evidence="6" id="KW-1133">Transmembrane helix</keyword>
<protein>
    <submittedName>
        <fullName evidence="11">Mitochondrial distribution and morphology protein 31</fullName>
    </submittedName>
</protein>